<dbReference type="InterPro" id="IPR001328">
    <property type="entry name" value="Pept_tRNA_hydro"/>
</dbReference>
<comment type="similarity">
    <text evidence="5">Belongs to the PTH family.</text>
</comment>
<keyword evidence="8" id="KW-1185">Reference proteome</keyword>
<evidence type="ECO:0000256" key="4">
    <source>
        <dbReference type="ARBA" id="ARBA00022884"/>
    </source>
</evidence>
<dbReference type="OrthoDB" id="1711136at2759"/>
<dbReference type="Pfam" id="PF01195">
    <property type="entry name" value="Pept_tRNA_hydro"/>
    <property type="match status" value="1"/>
</dbReference>
<evidence type="ECO:0000313" key="8">
    <source>
        <dbReference type="Proteomes" id="UP000654370"/>
    </source>
</evidence>
<protein>
    <recommendedName>
        <fullName evidence="1">peptidyl-tRNA hydrolase</fullName>
        <ecNumber evidence="1">3.1.1.29</ecNumber>
    </recommendedName>
</protein>
<dbReference type="GO" id="GO:0004045">
    <property type="term" value="F:peptidyl-tRNA hydrolase activity"/>
    <property type="evidence" value="ECO:0007669"/>
    <property type="project" value="UniProtKB-EC"/>
</dbReference>
<evidence type="ECO:0000256" key="3">
    <source>
        <dbReference type="ARBA" id="ARBA00022801"/>
    </source>
</evidence>
<proteinExistence type="inferred from homology"/>
<comment type="caution">
    <text evidence="7">The sequence shown here is derived from an EMBL/GenBank/DDBJ whole genome shotgun (WGS) entry which is preliminary data.</text>
</comment>
<dbReference type="InterPro" id="IPR036416">
    <property type="entry name" value="Pept_tRNA_hydro_sf"/>
</dbReference>
<keyword evidence="4" id="KW-0694">RNA-binding</keyword>
<dbReference type="Gene3D" id="3.40.50.1470">
    <property type="entry name" value="Peptidyl-tRNA hydrolase"/>
    <property type="match status" value="1"/>
</dbReference>
<evidence type="ECO:0000313" key="7">
    <source>
        <dbReference type="EMBL" id="KAG2177317.1"/>
    </source>
</evidence>
<dbReference type="InterPro" id="IPR018171">
    <property type="entry name" value="Pept_tRNA_hydro_CS"/>
</dbReference>
<dbReference type="PANTHER" id="PTHR17224:SF1">
    <property type="entry name" value="PEPTIDYL-TRNA HYDROLASE"/>
    <property type="match status" value="1"/>
</dbReference>
<evidence type="ECO:0000256" key="6">
    <source>
        <dbReference type="SAM" id="MobiDB-lite"/>
    </source>
</evidence>
<reference evidence="7" key="1">
    <citation type="submission" date="2020-12" db="EMBL/GenBank/DDBJ databases">
        <title>Metabolic potential, ecology and presence of endohyphal bacteria is reflected in genomic diversity of Mucoromycotina.</title>
        <authorList>
            <person name="Muszewska A."/>
            <person name="Okrasinska A."/>
            <person name="Steczkiewicz K."/>
            <person name="Drgas O."/>
            <person name="Orlowska M."/>
            <person name="Perlinska-Lenart U."/>
            <person name="Aleksandrzak-Piekarczyk T."/>
            <person name="Szatraj K."/>
            <person name="Zielenkiewicz U."/>
            <person name="Pilsyk S."/>
            <person name="Malc E."/>
            <person name="Mieczkowski P."/>
            <person name="Kruszewska J.S."/>
            <person name="Biernat P."/>
            <person name="Pawlowska J."/>
        </authorList>
    </citation>
    <scope>NUCLEOTIDE SEQUENCE</scope>
    <source>
        <strain evidence="7">WA0000067209</strain>
    </source>
</reference>
<gene>
    <name evidence="7" type="ORF">INT43_007974</name>
</gene>
<dbReference type="SUPFAM" id="SSF53178">
    <property type="entry name" value="Peptidyl-tRNA hydrolase-like"/>
    <property type="match status" value="1"/>
</dbReference>
<accession>A0A8H7PNI9</accession>
<keyword evidence="3" id="KW-0378">Hydrolase</keyword>
<dbReference type="AlphaFoldDB" id="A0A8H7PNI9"/>
<keyword evidence="2" id="KW-0820">tRNA-binding</keyword>
<dbReference type="NCBIfam" id="TIGR00447">
    <property type="entry name" value="pth"/>
    <property type="match status" value="1"/>
</dbReference>
<evidence type="ECO:0000256" key="5">
    <source>
        <dbReference type="ARBA" id="ARBA00038063"/>
    </source>
</evidence>
<dbReference type="GO" id="GO:0000049">
    <property type="term" value="F:tRNA binding"/>
    <property type="evidence" value="ECO:0007669"/>
    <property type="project" value="UniProtKB-KW"/>
</dbReference>
<sequence length="217" mass="23831">MVVLDRIAQQLNLTWSINRGWKGTSASGKVLVTDKSSKRSRSTDPVISVTTEIDITLLKPKLLMNVCGPSVAKAVNELKIPLSNVYVLHDDLQRPLGKLSMKDGGSANGHNGIKSVAKHLRSDEFKRLRIGIGRPPKEVDDRSFDVVADYVLGKITDAEFKALEEHVYPLLTGEGLNHLCLKDQLLKISKPGKPQKARQLRSNSLTTPPEAAVPESH</sequence>
<name>A0A8H7PNI9_MORIS</name>
<dbReference type="EC" id="3.1.1.29" evidence="1"/>
<feature type="region of interest" description="Disordered" evidence="6">
    <location>
        <begin position="191"/>
        <end position="217"/>
    </location>
</feature>
<dbReference type="EMBL" id="JAEPQZ010000009">
    <property type="protein sequence ID" value="KAG2177317.1"/>
    <property type="molecule type" value="Genomic_DNA"/>
</dbReference>
<dbReference type="PROSITE" id="PS01196">
    <property type="entry name" value="PEPT_TRNA_HYDROL_2"/>
    <property type="match status" value="1"/>
</dbReference>
<dbReference type="CDD" id="cd00462">
    <property type="entry name" value="PTH"/>
    <property type="match status" value="1"/>
</dbReference>
<evidence type="ECO:0000256" key="1">
    <source>
        <dbReference type="ARBA" id="ARBA00013260"/>
    </source>
</evidence>
<dbReference type="PANTHER" id="PTHR17224">
    <property type="entry name" value="PEPTIDYL-TRNA HYDROLASE"/>
    <property type="match status" value="1"/>
</dbReference>
<organism evidence="7 8">
    <name type="scientific">Mortierella isabellina</name>
    <name type="common">Filamentous fungus</name>
    <name type="synonym">Umbelopsis isabellina</name>
    <dbReference type="NCBI Taxonomy" id="91625"/>
    <lineage>
        <taxon>Eukaryota</taxon>
        <taxon>Fungi</taxon>
        <taxon>Fungi incertae sedis</taxon>
        <taxon>Mucoromycota</taxon>
        <taxon>Mucoromycotina</taxon>
        <taxon>Umbelopsidomycetes</taxon>
        <taxon>Umbelopsidales</taxon>
        <taxon>Umbelopsidaceae</taxon>
        <taxon>Umbelopsis</taxon>
    </lineage>
</organism>
<dbReference type="Proteomes" id="UP000654370">
    <property type="component" value="Unassembled WGS sequence"/>
</dbReference>
<evidence type="ECO:0000256" key="2">
    <source>
        <dbReference type="ARBA" id="ARBA00022555"/>
    </source>
</evidence>